<dbReference type="Gene3D" id="2.60.120.260">
    <property type="entry name" value="Galactose-binding domain-like"/>
    <property type="match status" value="2"/>
</dbReference>
<evidence type="ECO:0000256" key="2">
    <source>
        <dbReference type="SAM" id="Phobius"/>
    </source>
</evidence>
<evidence type="ECO:0000313" key="3">
    <source>
        <dbReference type="EMBL" id="CAK5272862.1"/>
    </source>
</evidence>
<keyword evidence="2" id="KW-0472">Membrane</keyword>
<reference evidence="3" key="1">
    <citation type="submission" date="2023-11" db="EMBL/GenBank/DDBJ databases">
        <authorList>
            <person name="De Vega J J."/>
            <person name="De Vega J J."/>
        </authorList>
    </citation>
    <scope>NUCLEOTIDE SEQUENCE</scope>
</reference>
<organism evidence="3 4">
    <name type="scientific">Mycena citricolor</name>
    <dbReference type="NCBI Taxonomy" id="2018698"/>
    <lineage>
        <taxon>Eukaryota</taxon>
        <taxon>Fungi</taxon>
        <taxon>Dikarya</taxon>
        <taxon>Basidiomycota</taxon>
        <taxon>Agaricomycotina</taxon>
        <taxon>Agaricomycetes</taxon>
        <taxon>Agaricomycetidae</taxon>
        <taxon>Agaricales</taxon>
        <taxon>Marasmiineae</taxon>
        <taxon>Mycenaceae</taxon>
        <taxon>Mycena</taxon>
    </lineage>
</organism>
<keyword evidence="4" id="KW-1185">Reference proteome</keyword>
<dbReference type="EMBL" id="CAVNYO010000187">
    <property type="protein sequence ID" value="CAK5272862.1"/>
    <property type="molecule type" value="Genomic_DNA"/>
</dbReference>
<evidence type="ECO:0000256" key="1">
    <source>
        <dbReference type="SAM" id="MobiDB-lite"/>
    </source>
</evidence>
<comment type="caution">
    <text evidence="3">The sequence shown here is derived from an EMBL/GenBank/DDBJ whole genome shotgun (WGS) entry which is preliminary data.</text>
</comment>
<feature type="region of interest" description="Disordered" evidence="1">
    <location>
        <begin position="413"/>
        <end position="432"/>
    </location>
</feature>
<sequence>MANSVTHKIDVTSPLLQYNGNWLRGGTDGDLEQIRYDQFTFVYCSIGDTCSISLTFRGTEVHAIGAFRGDSGAIQAQLDDQSVDPPPPPDDPNQLVFQQSLFSRTDLADTAHTLTLSLPSSSAAVNKTVDFDYYNWTSTVNSLVDVRFQDDHPAFVYDPPAGWTTSFVGLARFDGGTGHSTSNTPGASATLTFKVPQFYSFRSDDDLTSSKGDRAAVYGSIGSGGGPFTAQLDGATVQSFTTLRDVSPGVSGATYVTNQMIYYVDGLSDGAHTLVLTSQPSATTQGLAIDYAIVDGTANNASRAAPSPVPQNNDTVVLSRSHAAGIFSTTGMVSLLLLVSLGYGIALRRRIQLLSAGSQTRCSVLLPFDTRCDEPSSLRPRPNAMASAVFSPSPTSGLNTGSQPPAYEQVHIEAPRLERIRGKGPTAARSEV</sequence>
<protein>
    <recommendedName>
        <fullName evidence="5">Transmembrane protein</fullName>
    </recommendedName>
</protein>
<name>A0AAD2Q4E5_9AGAR</name>
<proteinExistence type="predicted"/>
<evidence type="ECO:0008006" key="5">
    <source>
        <dbReference type="Google" id="ProtNLM"/>
    </source>
</evidence>
<accession>A0AAD2Q4E5</accession>
<gene>
    <name evidence="3" type="ORF">MYCIT1_LOCUS18810</name>
</gene>
<keyword evidence="2" id="KW-1133">Transmembrane helix</keyword>
<dbReference type="AlphaFoldDB" id="A0AAD2Q4E5"/>
<dbReference type="Proteomes" id="UP001295794">
    <property type="component" value="Unassembled WGS sequence"/>
</dbReference>
<feature type="transmembrane region" description="Helical" evidence="2">
    <location>
        <begin position="323"/>
        <end position="346"/>
    </location>
</feature>
<evidence type="ECO:0000313" key="4">
    <source>
        <dbReference type="Proteomes" id="UP001295794"/>
    </source>
</evidence>
<keyword evidence="2" id="KW-0812">Transmembrane</keyword>